<dbReference type="Proteomes" id="UP000593564">
    <property type="component" value="Unassembled WGS sequence"/>
</dbReference>
<gene>
    <name evidence="1" type="ORF">HYC85_010324</name>
</gene>
<dbReference type="InterPro" id="IPR045050">
    <property type="entry name" value="Synaptotagmin_plant"/>
</dbReference>
<evidence type="ECO:0000313" key="2">
    <source>
        <dbReference type="Proteomes" id="UP000593564"/>
    </source>
</evidence>
<evidence type="ECO:0000313" key="1">
    <source>
        <dbReference type="EMBL" id="KAF5952380.1"/>
    </source>
</evidence>
<dbReference type="PANTHER" id="PTHR10774">
    <property type="entry name" value="EXTENDED SYNAPTOTAGMIN-RELATED"/>
    <property type="match status" value="1"/>
</dbReference>
<name>A0A7J7HHK9_CAMSI</name>
<feature type="non-terminal residue" evidence="1">
    <location>
        <position position="107"/>
    </location>
</feature>
<comment type="caution">
    <text evidence="1">The sequence shown here is derived from an EMBL/GenBank/DDBJ whole genome shotgun (WGS) entry which is preliminary data.</text>
</comment>
<dbReference type="GO" id="GO:0005783">
    <property type="term" value="C:endoplasmic reticulum"/>
    <property type="evidence" value="ECO:0007669"/>
    <property type="project" value="TreeGrafter"/>
</dbReference>
<organism evidence="1 2">
    <name type="scientific">Camellia sinensis</name>
    <name type="common">Tea plant</name>
    <name type="synonym">Thea sinensis</name>
    <dbReference type="NCBI Taxonomy" id="4442"/>
    <lineage>
        <taxon>Eukaryota</taxon>
        <taxon>Viridiplantae</taxon>
        <taxon>Streptophyta</taxon>
        <taxon>Embryophyta</taxon>
        <taxon>Tracheophyta</taxon>
        <taxon>Spermatophyta</taxon>
        <taxon>Magnoliopsida</taxon>
        <taxon>eudicotyledons</taxon>
        <taxon>Gunneridae</taxon>
        <taxon>Pentapetalae</taxon>
        <taxon>asterids</taxon>
        <taxon>Ericales</taxon>
        <taxon>Theaceae</taxon>
        <taxon>Camellia</taxon>
    </lineage>
</organism>
<sequence length="107" mass="12215">AASELIRSFAEPILEQYRSVILSSLKFSKLTVGTVVAQFTRNHDGIENAMGWKVSYLMLKLELALDYLYRLIFKPLVDEFPYFGAVCYSLMEKVGTLYLCHSLNLLV</sequence>
<dbReference type="GO" id="GO:0008289">
    <property type="term" value="F:lipid binding"/>
    <property type="evidence" value="ECO:0007669"/>
    <property type="project" value="InterPro"/>
</dbReference>
<protein>
    <submittedName>
        <fullName evidence="1">Uncharacterized protein</fullName>
    </submittedName>
</protein>
<reference evidence="1 2" key="2">
    <citation type="submission" date="2020-07" db="EMBL/GenBank/DDBJ databases">
        <title>Genome assembly of wild tea tree DASZ reveals pedigree and selection history of tea varieties.</title>
        <authorList>
            <person name="Zhang W."/>
        </authorList>
    </citation>
    <scope>NUCLEOTIDE SEQUENCE [LARGE SCALE GENOMIC DNA]</scope>
    <source>
        <strain evidence="2">cv. G240</strain>
        <tissue evidence="1">Leaf</tissue>
    </source>
</reference>
<reference evidence="2" key="1">
    <citation type="journal article" date="2020" name="Nat. Commun.">
        <title>Genome assembly of wild tea tree DASZ reveals pedigree and selection history of tea varieties.</title>
        <authorList>
            <person name="Zhang W."/>
            <person name="Zhang Y."/>
            <person name="Qiu H."/>
            <person name="Guo Y."/>
            <person name="Wan H."/>
            <person name="Zhang X."/>
            <person name="Scossa F."/>
            <person name="Alseekh S."/>
            <person name="Zhang Q."/>
            <person name="Wang P."/>
            <person name="Xu L."/>
            <person name="Schmidt M.H."/>
            <person name="Jia X."/>
            <person name="Li D."/>
            <person name="Zhu A."/>
            <person name="Guo F."/>
            <person name="Chen W."/>
            <person name="Ni D."/>
            <person name="Usadel B."/>
            <person name="Fernie A.R."/>
            <person name="Wen W."/>
        </authorList>
    </citation>
    <scope>NUCLEOTIDE SEQUENCE [LARGE SCALE GENOMIC DNA]</scope>
    <source>
        <strain evidence="2">cv. G240</strain>
    </source>
</reference>
<accession>A0A7J7HHK9</accession>
<dbReference type="AlphaFoldDB" id="A0A7J7HHK9"/>
<dbReference type="PANTHER" id="PTHR10774:SF149">
    <property type="entry name" value="SYNAPTOTAGMIN-5"/>
    <property type="match status" value="1"/>
</dbReference>
<dbReference type="EMBL" id="JACBKZ010000004">
    <property type="protein sequence ID" value="KAF5952380.1"/>
    <property type="molecule type" value="Genomic_DNA"/>
</dbReference>
<keyword evidence="2" id="KW-1185">Reference proteome</keyword>
<proteinExistence type="predicted"/>